<dbReference type="InterPro" id="IPR046036">
    <property type="entry name" value="DUF5994"/>
</dbReference>
<dbReference type="Pfam" id="PF19457">
    <property type="entry name" value="DUF5994"/>
    <property type="match status" value="1"/>
</dbReference>
<dbReference type="GeneID" id="80350410"/>
<name>A0A7G1KSM7_9NOCA</name>
<dbReference type="KEGG" id="nwl:NWFMUON74_59890"/>
<reference evidence="2 3" key="1">
    <citation type="submission" date="2020-08" db="EMBL/GenBank/DDBJ databases">
        <title>Genome Sequencing of Nocardia wallacei strain FMUON74 and assembly.</title>
        <authorList>
            <person name="Toyokawa M."/>
            <person name="Uesaka K."/>
        </authorList>
    </citation>
    <scope>NUCLEOTIDE SEQUENCE [LARGE SCALE GENOMIC DNA]</scope>
    <source>
        <strain evidence="2 3">FMUON74</strain>
    </source>
</reference>
<organism evidence="2 3">
    <name type="scientific">Nocardia wallacei</name>
    <dbReference type="NCBI Taxonomy" id="480035"/>
    <lineage>
        <taxon>Bacteria</taxon>
        <taxon>Bacillati</taxon>
        <taxon>Actinomycetota</taxon>
        <taxon>Actinomycetes</taxon>
        <taxon>Mycobacteriales</taxon>
        <taxon>Nocardiaceae</taxon>
        <taxon>Nocardia</taxon>
    </lineage>
</organism>
<keyword evidence="3" id="KW-1185">Reference proteome</keyword>
<evidence type="ECO:0000256" key="1">
    <source>
        <dbReference type="SAM" id="MobiDB-lite"/>
    </source>
</evidence>
<evidence type="ECO:0000313" key="2">
    <source>
        <dbReference type="EMBL" id="BCK58217.1"/>
    </source>
</evidence>
<sequence length="148" mass="16211">MNSSTGPPAGHTQPFGTPTRTPRLLLRENNTRAGDIDGAWWPWTANLTAELHDLIAALTPRLGPITAVGFDWNRISRTQRHIDHDDGVHMHDANTDQPAGTMRLTAAHGPRATLLVIPFDTPRDRADNLMRRAARNPGPPVRGPGRGQ</sequence>
<protein>
    <submittedName>
        <fullName evidence="2">Uncharacterized protein</fullName>
    </submittedName>
</protein>
<proteinExistence type="predicted"/>
<feature type="region of interest" description="Disordered" evidence="1">
    <location>
        <begin position="1"/>
        <end position="23"/>
    </location>
</feature>
<accession>A0A7G1KSM7</accession>
<evidence type="ECO:0000313" key="3">
    <source>
        <dbReference type="Proteomes" id="UP000516173"/>
    </source>
</evidence>
<dbReference type="Proteomes" id="UP000516173">
    <property type="component" value="Chromosome"/>
</dbReference>
<gene>
    <name evidence="2" type="ORF">NWFMUON74_59890</name>
</gene>
<dbReference type="AlphaFoldDB" id="A0A7G1KSM7"/>
<dbReference type="EMBL" id="AP023396">
    <property type="protein sequence ID" value="BCK58217.1"/>
    <property type="molecule type" value="Genomic_DNA"/>
</dbReference>
<dbReference type="RefSeq" id="WP_187684998.1">
    <property type="nucleotide sequence ID" value="NZ_AP023396.1"/>
</dbReference>